<gene>
    <name evidence="1" type="ORF">J5N97_003273</name>
</gene>
<reference evidence="1" key="1">
    <citation type="submission" date="2021-03" db="EMBL/GenBank/DDBJ databases">
        <authorList>
            <person name="Li Z."/>
            <person name="Yang C."/>
        </authorList>
    </citation>
    <scope>NUCLEOTIDE SEQUENCE</scope>
    <source>
        <strain evidence="1">Dzin_1.0</strain>
        <tissue evidence="1">Leaf</tissue>
    </source>
</reference>
<evidence type="ECO:0000313" key="1">
    <source>
        <dbReference type="EMBL" id="KAJ0984917.1"/>
    </source>
</evidence>
<reference evidence="1" key="2">
    <citation type="journal article" date="2022" name="Hortic Res">
        <title>The genome of Dioscorea zingiberensis sheds light on the biosynthesis, origin and evolution of the medicinally important diosgenin saponins.</title>
        <authorList>
            <person name="Li Y."/>
            <person name="Tan C."/>
            <person name="Li Z."/>
            <person name="Guo J."/>
            <person name="Li S."/>
            <person name="Chen X."/>
            <person name="Wang C."/>
            <person name="Dai X."/>
            <person name="Yang H."/>
            <person name="Song W."/>
            <person name="Hou L."/>
            <person name="Xu J."/>
            <person name="Tong Z."/>
            <person name="Xu A."/>
            <person name="Yuan X."/>
            <person name="Wang W."/>
            <person name="Yang Q."/>
            <person name="Chen L."/>
            <person name="Sun Z."/>
            <person name="Wang K."/>
            <person name="Pan B."/>
            <person name="Chen J."/>
            <person name="Bao Y."/>
            <person name="Liu F."/>
            <person name="Qi X."/>
            <person name="Gang D.R."/>
            <person name="Wen J."/>
            <person name="Li J."/>
        </authorList>
    </citation>
    <scope>NUCLEOTIDE SEQUENCE</scope>
    <source>
        <strain evidence="1">Dzin_1.0</strain>
    </source>
</reference>
<dbReference type="AlphaFoldDB" id="A0A9D5HR41"/>
<keyword evidence="2" id="KW-1185">Reference proteome</keyword>
<accession>A0A9D5HR41</accession>
<dbReference type="Proteomes" id="UP001085076">
    <property type="component" value="Miscellaneous, Linkage group lg01"/>
</dbReference>
<organism evidence="1 2">
    <name type="scientific">Dioscorea zingiberensis</name>
    <dbReference type="NCBI Taxonomy" id="325984"/>
    <lineage>
        <taxon>Eukaryota</taxon>
        <taxon>Viridiplantae</taxon>
        <taxon>Streptophyta</taxon>
        <taxon>Embryophyta</taxon>
        <taxon>Tracheophyta</taxon>
        <taxon>Spermatophyta</taxon>
        <taxon>Magnoliopsida</taxon>
        <taxon>Liliopsida</taxon>
        <taxon>Dioscoreales</taxon>
        <taxon>Dioscoreaceae</taxon>
        <taxon>Dioscorea</taxon>
    </lineage>
</organism>
<evidence type="ECO:0000313" key="2">
    <source>
        <dbReference type="Proteomes" id="UP001085076"/>
    </source>
</evidence>
<name>A0A9D5HR41_9LILI</name>
<protein>
    <submittedName>
        <fullName evidence="1">Uncharacterized protein</fullName>
    </submittedName>
</protein>
<dbReference type="EMBL" id="JAGGNH010000001">
    <property type="protein sequence ID" value="KAJ0984917.1"/>
    <property type="molecule type" value="Genomic_DNA"/>
</dbReference>
<sequence>MNLRKARGTLYCSLRRDFIIRSGGHHLHLHQSKRVLTSIKERAFPLSDPISSSVADADYPSSLNSGRITEVPTDNGCGFYLISSPEIAELFTLVSLIQEAYGRP</sequence>
<comment type="caution">
    <text evidence="1">The sequence shown here is derived from an EMBL/GenBank/DDBJ whole genome shotgun (WGS) entry which is preliminary data.</text>
</comment>
<proteinExistence type="predicted"/>